<protein>
    <recommendedName>
        <fullName evidence="1">EngC GTPase domain-containing protein</fullName>
    </recommendedName>
</protein>
<organism evidence="2 3">
    <name type="scientific">Gymnopus androsaceus JB14</name>
    <dbReference type="NCBI Taxonomy" id="1447944"/>
    <lineage>
        <taxon>Eukaryota</taxon>
        <taxon>Fungi</taxon>
        <taxon>Dikarya</taxon>
        <taxon>Basidiomycota</taxon>
        <taxon>Agaricomycotina</taxon>
        <taxon>Agaricomycetes</taxon>
        <taxon>Agaricomycetidae</taxon>
        <taxon>Agaricales</taxon>
        <taxon>Marasmiineae</taxon>
        <taxon>Omphalotaceae</taxon>
        <taxon>Gymnopus</taxon>
    </lineage>
</organism>
<accession>A0A6A4I508</accession>
<dbReference type="Gene3D" id="3.40.50.300">
    <property type="entry name" value="P-loop containing nucleotide triphosphate hydrolases"/>
    <property type="match status" value="1"/>
</dbReference>
<dbReference type="GO" id="GO:0003924">
    <property type="term" value="F:GTPase activity"/>
    <property type="evidence" value="ECO:0007669"/>
    <property type="project" value="InterPro"/>
</dbReference>
<feature type="domain" description="EngC GTPase" evidence="1">
    <location>
        <begin position="27"/>
        <end position="99"/>
    </location>
</feature>
<dbReference type="SUPFAM" id="SSF52540">
    <property type="entry name" value="P-loop containing nucleoside triphosphate hydrolases"/>
    <property type="match status" value="1"/>
</dbReference>
<proteinExistence type="predicted"/>
<reference evidence="2" key="1">
    <citation type="journal article" date="2019" name="Environ. Microbiol.">
        <title>Fungal ecological strategies reflected in gene transcription - a case study of two litter decomposers.</title>
        <authorList>
            <person name="Barbi F."/>
            <person name="Kohler A."/>
            <person name="Barry K."/>
            <person name="Baskaran P."/>
            <person name="Daum C."/>
            <person name="Fauchery L."/>
            <person name="Ihrmark K."/>
            <person name="Kuo A."/>
            <person name="LaButti K."/>
            <person name="Lipzen A."/>
            <person name="Morin E."/>
            <person name="Grigoriev I.V."/>
            <person name="Henrissat B."/>
            <person name="Lindahl B."/>
            <person name="Martin F."/>
        </authorList>
    </citation>
    <scope>NUCLEOTIDE SEQUENCE</scope>
    <source>
        <strain evidence="2">JB14</strain>
    </source>
</reference>
<evidence type="ECO:0000259" key="1">
    <source>
        <dbReference type="Pfam" id="PF03193"/>
    </source>
</evidence>
<dbReference type="EMBL" id="ML769408">
    <property type="protein sequence ID" value="KAE9405616.1"/>
    <property type="molecule type" value="Genomic_DNA"/>
</dbReference>
<dbReference type="GO" id="GO:0005525">
    <property type="term" value="F:GTP binding"/>
    <property type="evidence" value="ECO:0007669"/>
    <property type="project" value="InterPro"/>
</dbReference>
<evidence type="ECO:0000313" key="2">
    <source>
        <dbReference type="EMBL" id="KAE9405616.1"/>
    </source>
</evidence>
<name>A0A6A4I508_9AGAR</name>
<keyword evidence="3" id="KW-1185">Reference proteome</keyword>
<dbReference type="Proteomes" id="UP000799118">
    <property type="component" value="Unassembled WGS sequence"/>
</dbReference>
<sequence>MTASQTADSDNLAFTLTFMDNDQLIPEIDILRQECLRARILVTGKSGIGKCTLINRVFGLSDQAVTEISHSSHGRHDINKELTWEFNKHMVIHDSVGFEPGDDGKRKNIVEQFVENRLLRVKPAERLHAIW</sequence>
<dbReference type="InterPro" id="IPR010914">
    <property type="entry name" value="RsgA_GTPase_dom"/>
</dbReference>
<dbReference type="InterPro" id="IPR027417">
    <property type="entry name" value="P-loop_NTPase"/>
</dbReference>
<dbReference type="OrthoDB" id="391988at2759"/>
<dbReference type="Pfam" id="PF03193">
    <property type="entry name" value="RsgA_GTPase"/>
    <property type="match status" value="1"/>
</dbReference>
<evidence type="ECO:0000313" key="3">
    <source>
        <dbReference type="Proteomes" id="UP000799118"/>
    </source>
</evidence>
<dbReference type="AlphaFoldDB" id="A0A6A4I508"/>
<gene>
    <name evidence="2" type="ORF">BT96DRAFT_916075</name>
</gene>